<keyword evidence="3" id="KW-1185">Reference proteome</keyword>
<keyword evidence="1" id="KW-0812">Transmembrane</keyword>
<keyword evidence="1" id="KW-1133">Transmembrane helix</keyword>
<reference evidence="2 3" key="1">
    <citation type="submission" date="2019-04" db="EMBL/GenBank/DDBJ databases">
        <title>Fungal friends and foes A comparative genomics study of 23 Aspergillus species from section Flavi.</title>
        <authorList>
            <consortium name="DOE Joint Genome Institute"/>
            <person name="Kjaerbolling I."/>
            <person name="Vesth T.C."/>
            <person name="Frisvad J.C."/>
            <person name="Nybo J.L."/>
            <person name="Theobald S."/>
            <person name="Kildgaard S."/>
            <person name="Petersen T.I."/>
            <person name="Kuo A."/>
            <person name="Sato A."/>
            <person name="Lyhne E.K."/>
            <person name="Kogle M.E."/>
            <person name="Wiebenga A."/>
            <person name="Kun R.S."/>
            <person name="Lubbers R.J."/>
            <person name="Makela M.R."/>
            <person name="Barry K."/>
            <person name="Chovatia M."/>
            <person name="Clum A."/>
            <person name="Daum C."/>
            <person name="Haridas S."/>
            <person name="He G."/>
            <person name="LaButti K."/>
            <person name="Lipzen A."/>
            <person name="Mondo S."/>
            <person name="Pangilinan J."/>
            <person name="Riley R."/>
            <person name="Salamov A."/>
            <person name="Simmons B.A."/>
            <person name="Magnuson J.K."/>
            <person name="Henrissat B."/>
            <person name="Mortensen U.H."/>
            <person name="Larsen T.O."/>
            <person name="De vries R.P."/>
            <person name="Grigoriev I.V."/>
            <person name="Machida M."/>
            <person name="Baker S.E."/>
            <person name="Andersen M.R."/>
        </authorList>
    </citation>
    <scope>NUCLEOTIDE SEQUENCE [LARGE SCALE GENOMIC DNA]</scope>
    <source>
        <strain evidence="2 3">CBS 117618</strain>
    </source>
</reference>
<dbReference type="AlphaFoldDB" id="A0A5N6D5Z3"/>
<name>A0A5N6D5Z3_ASPPA</name>
<evidence type="ECO:0000256" key="1">
    <source>
        <dbReference type="SAM" id="Phobius"/>
    </source>
</evidence>
<keyword evidence="1" id="KW-0472">Membrane</keyword>
<feature type="transmembrane region" description="Helical" evidence="1">
    <location>
        <begin position="12"/>
        <end position="33"/>
    </location>
</feature>
<dbReference type="Proteomes" id="UP000326532">
    <property type="component" value="Unassembled WGS sequence"/>
</dbReference>
<organism evidence="2 3">
    <name type="scientific">Aspergillus parasiticus</name>
    <dbReference type="NCBI Taxonomy" id="5067"/>
    <lineage>
        <taxon>Eukaryota</taxon>
        <taxon>Fungi</taxon>
        <taxon>Dikarya</taxon>
        <taxon>Ascomycota</taxon>
        <taxon>Pezizomycotina</taxon>
        <taxon>Eurotiomycetes</taxon>
        <taxon>Eurotiomycetidae</taxon>
        <taxon>Eurotiales</taxon>
        <taxon>Aspergillaceae</taxon>
        <taxon>Aspergillus</taxon>
        <taxon>Aspergillus subgen. Circumdati</taxon>
    </lineage>
</organism>
<protein>
    <submittedName>
        <fullName evidence="2">Uncharacterized protein</fullName>
    </submittedName>
</protein>
<dbReference type="EMBL" id="ML735038">
    <property type="protein sequence ID" value="KAB8200665.1"/>
    <property type="molecule type" value="Genomic_DNA"/>
</dbReference>
<evidence type="ECO:0000313" key="3">
    <source>
        <dbReference type="Proteomes" id="UP000326532"/>
    </source>
</evidence>
<gene>
    <name evidence="2" type="ORF">BDV34DRAFT_204376</name>
</gene>
<proteinExistence type="predicted"/>
<sequence length="60" mass="6520">MIQCGWEALDVSIGKTIGYSGFFFFFFISQLAINVVPAISLLPSPLICLVGTFCSLVSRT</sequence>
<dbReference type="VEuPathDB" id="FungiDB:BDV34DRAFT_204376"/>
<accession>A0A5N6D5Z3</accession>
<evidence type="ECO:0000313" key="2">
    <source>
        <dbReference type="EMBL" id="KAB8200665.1"/>
    </source>
</evidence>